<dbReference type="SUPFAM" id="SSF53850">
    <property type="entry name" value="Periplasmic binding protein-like II"/>
    <property type="match status" value="1"/>
</dbReference>
<evidence type="ECO:0000256" key="2">
    <source>
        <dbReference type="SAM" id="SignalP"/>
    </source>
</evidence>
<gene>
    <name evidence="3" type="ORF">DI603_21870</name>
</gene>
<protein>
    <recommendedName>
        <fullName evidence="5">Solute-binding protein family 3/N-terminal domain-containing protein</fullName>
    </recommendedName>
</protein>
<dbReference type="Gene3D" id="3.40.190.10">
    <property type="entry name" value="Periplasmic binding protein-like II"/>
    <property type="match status" value="2"/>
</dbReference>
<feature type="region of interest" description="Disordered" evidence="1">
    <location>
        <begin position="268"/>
        <end position="296"/>
    </location>
</feature>
<keyword evidence="2" id="KW-0732">Signal</keyword>
<evidence type="ECO:0000256" key="1">
    <source>
        <dbReference type="SAM" id="MobiDB-lite"/>
    </source>
</evidence>
<dbReference type="Proteomes" id="UP000249633">
    <property type="component" value="Unassembled WGS sequence"/>
</dbReference>
<comment type="caution">
    <text evidence="3">The sequence shown here is derived from an EMBL/GenBank/DDBJ whole genome shotgun (WGS) entry which is preliminary data.</text>
</comment>
<evidence type="ECO:0000313" key="4">
    <source>
        <dbReference type="Proteomes" id="UP000249633"/>
    </source>
</evidence>
<feature type="compositionally biased region" description="Low complexity" evidence="1">
    <location>
        <begin position="277"/>
        <end position="296"/>
    </location>
</feature>
<evidence type="ECO:0008006" key="5">
    <source>
        <dbReference type="Google" id="ProtNLM"/>
    </source>
</evidence>
<name>A0A2W5DCG0_9BURK</name>
<organism evidence="3 4">
    <name type="scientific">Roseateles depolymerans</name>
    <dbReference type="NCBI Taxonomy" id="76731"/>
    <lineage>
        <taxon>Bacteria</taxon>
        <taxon>Pseudomonadati</taxon>
        <taxon>Pseudomonadota</taxon>
        <taxon>Betaproteobacteria</taxon>
        <taxon>Burkholderiales</taxon>
        <taxon>Sphaerotilaceae</taxon>
        <taxon>Roseateles</taxon>
    </lineage>
</organism>
<dbReference type="AlphaFoldDB" id="A0A2W5DCG0"/>
<evidence type="ECO:0000313" key="3">
    <source>
        <dbReference type="EMBL" id="PZP27444.1"/>
    </source>
</evidence>
<proteinExistence type="predicted"/>
<accession>A0A2W5DCG0</accession>
<sequence>MGDNKKDFGALLAMLLVALAAAASSPTTAAPRMAAQASPPPQAAGASAPVRIATNVDRFYAEPMETLLRRAYASLGLSVEFVSLPLLRSLAEMRSGRMDAASLRSDGFFELNPDMHKVAVPLMTIEVYAFARPPCPDVLEPSSLRGHRVSYQRGSAVLEQIAPPEARLAVNTPADALLNVVNGVSDYALLHGTPALAGLLHQQPLQRVCGIARPLASVPLYHALGPRVAGRQAALEKTLAGMQERGEIDAAWQAFERTVASARPRVQLQPGRSMLVRPATAPSTAAPGSAPARPPQ</sequence>
<feature type="chain" id="PRO_5016181665" description="Solute-binding protein family 3/N-terminal domain-containing protein" evidence="2">
    <location>
        <begin position="30"/>
        <end position="296"/>
    </location>
</feature>
<reference evidence="3 4" key="1">
    <citation type="submission" date="2017-08" db="EMBL/GenBank/DDBJ databases">
        <title>Infants hospitalized years apart are colonized by the same room-sourced microbial strains.</title>
        <authorList>
            <person name="Brooks B."/>
            <person name="Olm M.R."/>
            <person name="Firek B.A."/>
            <person name="Baker R."/>
            <person name="Thomas B.C."/>
            <person name="Morowitz M.J."/>
            <person name="Banfield J.F."/>
        </authorList>
    </citation>
    <scope>NUCLEOTIDE SEQUENCE [LARGE SCALE GENOMIC DNA]</scope>
    <source>
        <strain evidence="3">S2_012_000_R2_81</strain>
    </source>
</reference>
<dbReference type="EMBL" id="QFOD01000030">
    <property type="protein sequence ID" value="PZP27444.1"/>
    <property type="molecule type" value="Genomic_DNA"/>
</dbReference>
<feature type="signal peptide" evidence="2">
    <location>
        <begin position="1"/>
        <end position="29"/>
    </location>
</feature>